<accession>A0AAN9J5N8</accession>
<evidence type="ECO:0000313" key="3">
    <source>
        <dbReference type="Proteomes" id="UP001372338"/>
    </source>
</evidence>
<gene>
    <name evidence="2" type="ORF">RIF29_07339</name>
</gene>
<keyword evidence="1" id="KW-0732">Signal</keyword>
<comment type="caution">
    <text evidence="2">The sequence shown here is derived from an EMBL/GenBank/DDBJ whole genome shotgun (WGS) entry which is preliminary data.</text>
</comment>
<keyword evidence="3" id="KW-1185">Reference proteome</keyword>
<protein>
    <recommendedName>
        <fullName evidence="4">Secreted protein</fullName>
    </recommendedName>
</protein>
<organism evidence="2 3">
    <name type="scientific">Crotalaria pallida</name>
    <name type="common">Smooth rattlebox</name>
    <name type="synonym">Crotalaria striata</name>
    <dbReference type="NCBI Taxonomy" id="3830"/>
    <lineage>
        <taxon>Eukaryota</taxon>
        <taxon>Viridiplantae</taxon>
        <taxon>Streptophyta</taxon>
        <taxon>Embryophyta</taxon>
        <taxon>Tracheophyta</taxon>
        <taxon>Spermatophyta</taxon>
        <taxon>Magnoliopsida</taxon>
        <taxon>eudicotyledons</taxon>
        <taxon>Gunneridae</taxon>
        <taxon>Pentapetalae</taxon>
        <taxon>rosids</taxon>
        <taxon>fabids</taxon>
        <taxon>Fabales</taxon>
        <taxon>Fabaceae</taxon>
        <taxon>Papilionoideae</taxon>
        <taxon>50 kb inversion clade</taxon>
        <taxon>genistoids sensu lato</taxon>
        <taxon>core genistoids</taxon>
        <taxon>Crotalarieae</taxon>
        <taxon>Crotalaria</taxon>
    </lineage>
</organism>
<reference evidence="2 3" key="1">
    <citation type="submission" date="2024-01" db="EMBL/GenBank/DDBJ databases">
        <title>The genomes of 5 underutilized Papilionoideae crops provide insights into root nodulation and disease resistanc.</title>
        <authorList>
            <person name="Yuan L."/>
        </authorList>
    </citation>
    <scope>NUCLEOTIDE SEQUENCE [LARGE SCALE GENOMIC DNA]</scope>
    <source>
        <strain evidence="2">ZHUSHIDOU_FW_LH</strain>
        <tissue evidence="2">Leaf</tissue>
    </source>
</reference>
<evidence type="ECO:0008006" key="4">
    <source>
        <dbReference type="Google" id="ProtNLM"/>
    </source>
</evidence>
<proteinExistence type="predicted"/>
<evidence type="ECO:0000313" key="2">
    <source>
        <dbReference type="EMBL" id="KAK7291853.1"/>
    </source>
</evidence>
<feature type="signal peptide" evidence="1">
    <location>
        <begin position="1"/>
        <end position="21"/>
    </location>
</feature>
<evidence type="ECO:0000256" key="1">
    <source>
        <dbReference type="SAM" id="SignalP"/>
    </source>
</evidence>
<dbReference type="AlphaFoldDB" id="A0AAN9J5N8"/>
<name>A0AAN9J5N8_CROPI</name>
<feature type="chain" id="PRO_5043014652" description="Secreted protein" evidence="1">
    <location>
        <begin position="22"/>
        <end position="66"/>
    </location>
</feature>
<dbReference type="EMBL" id="JAYWIO010000001">
    <property type="protein sequence ID" value="KAK7291853.1"/>
    <property type="molecule type" value="Genomic_DNA"/>
</dbReference>
<sequence length="66" mass="7718">MLVMWSNESLFSLAPLYRVVAFNVGQCGYANFYFNVPALSRHLFFCLERCDSFNCPASSIHFYCRY</sequence>
<dbReference type="Proteomes" id="UP001372338">
    <property type="component" value="Unassembled WGS sequence"/>
</dbReference>